<proteinExistence type="predicted"/>
<evidence type="ECO:0000259" key="3">
    <source>
        <dbReference type="Pfam" id="PF01113"/>
    </source>
</evidence>
<dbReference type="Proteomes" id="UP000007485">
    <property type="component" value="Chromosome"/>
</dbReference>
<dbReference type="Pfam" id="PF19328">
    <property type="entry name" value="DAP_DH_C"/>
    <property type="match status" value="1"/>
</dbReference>
<dbReference type="Gene3D" id="3.40.50.720">
    <property type="entry name" value="NAD(P)-binding Rossmann-like Domain"/>
    <property type="match status" value="1"/>
</dbReference>
<dbReference type="CDD" id="cd24146">
    <property type="entry name" value="nat-AmDH_N_like"/>
    <property type="match status" value="1"/>
</dbReference>
<dbReference type="GO" id="GO:0008839">
    <property type="term" value="F:4-hydroxy-tetrahydrodipicolinate reductase"/>
    <property type="evidence" value="ECO:0007669"/>
    <property type="project" value="InterPro"/>
</dbReference>
<name>F0QWH5_VULM7</name>
<dbReference type="InterPro" id="IPR036291">
    <property type="entry name" value="NAD(P)-bd_dom_sf"/>
</dbReference>
<dbReference type="InterPro" id="IPR045760">
    <property type="entry name" value="DAP_DH_C"/>
</dbReference>
<evidence type="ECO:0000256" key="2">
    <source>
        <dbReference type="ARBA" id="ARBA00023002"/>
    </source>
</evidence>
<dbReference type="HOGENOM" id="CLU_050509_1_1_2"/>
<keyword evidence="1" id="KW-0521">NADP</keyword>
<reference evidence="5 6" key="1">
    <citation type="journal article" date="2011" name="J. Bacteriol.">
        <title>Complete genome sequence of 'Vulcanisaeta moutnovskia' strain 768-28, a novel member of the hyperthermophilic crenarchaeal genus vulcanisaeta.</title>
        <authorList>
            <person name="Gumerov V.M."/>
            <person name="Mardanov A.V."/>
            <person name="Beletsky A.V."/>
            <person name="Prokofeva M.I."/>
            <person name="Bonch-Osmolovskaya E.A."/>
            <person name="Ravin N.V."/>
            <person name="Skryabin K.G."/>
        </authorList>
    </citation>
    <scope>NUCLEOTIDE SEQUENCE [LARGE SCALE GENOMIC DNA]</scope>
    <source>
        <strain evidence="5 6">768-28</strain>
    </source>
</reference>
<dbReference type="GeneID" id="10288465"/>
<accession>F0QWH5</accession>
<dbReference type="AlphaFoldDB" id="F0QWH5"/>
<keyword evidence="6" id="KW-1185">Reference proteome</keyword>
<dbReference type="OrthoDB" id="194971at2157"/>
<dbReference type="InterPro" id="IPR000846">
    <property type="entry name" value="DapB_N"/>
</dbReference>
<feature type="domain" description="Dihydrodipicolinate reductase N-terminal" evidence="3">
    <location>
        <begin position="4"/>
        <end position="75"/>
    </location>
</feature>
<keyword evidence="2" id="KW-0560">Oxidoreductase</keyword>
<dbReference type="SUPFAM" id="SSF51735">
    <property type="entry name" value="NAD(P)-binding Rossmann-fold domains"/>
    <property type="match status" value="1"/>
</dbReference>
<dbReference type="GO" id="GO:0009089">
    <property type="term" value="P:lysine biosynthetic process via diaminopimelate"/>
    <property type="evidence" value="ECO:0007669"/>
    <property type="project" value="InterPro"/>
</dbReference>
<gene>
    <name evidence="5" type="ordered locus">VMUT_0813</name>
</gene>
<dbReference type="KEGG" id="vmo:VMUT_0813"/>
<dbReference type="RefSeq" id="WP_013604185.1">
    <property type="nucleotide sequence ID" value="NC_015151.1"/>
</dbReference>
<dbReference type="EMBL" id="CP002529">
    <property type="protein sequence ID" value="ADY01023.1"/>
    <property type="molecule type" value="Genomic_DNA"/>
</dbReference>
<evidence type="ECO:0000313" key="5">
    <source>
        <dbReference type="EMBL" id="ADY01023.1"/>
    </source>
</evidence>
<evidence type="ECO:0000256" key="1">
    <source>
        <dbReference type="ARBA" id="ARBA00022857"/>
    </source>
</evidence>
<protein>
    <submittedName>
        <fullName evidence="5">Dihydrodipicolinate reductase</fullName>
    </submittedName>
</protein>
<dbReference type="Pfam" id="PF01113">
    <property type="entry name" value="DapB_N"/>
    <property type="match status" value="1"/>
</dbReference>
<organism evidence="5 6">
    <name type="scientific">Vulcanisaeta moutnovskia (strain 768-28)</name>
    <dbReference type="NCBI Taxonomy" id="985053"/>
    <lineage>
        <taxon>Archaea</taxon>
        <taxon>Thermoproteota</taxon>
        <taxon>Thermoprotei</taxon>
        <taxon>Thermoproteales</taxon>
        <taxon>Thermoproteaceae</taxon>
        <taxon>Vulcanisaeta</taxon>
    </lineage>
</organism>
<evidence type="ECO:0000313" key="6">
    <source>
        <dbReference type="Proteomes" id="UP000007485"/>
    </source>
</evidence>
<evidence type="ECO:0000259" key="4">
    <source>
        <dbReference type="Pfam" id="PF19328"/>
    </source>
</evidence>
<sequence>MAIKSVIYGVGPIGQLIARIAVERGFEIVGAVDIDPQKVGKDLGEVIGLGKTLGIKVESDADKVLKDSNPDIVLHSTGSFFDKVYPQIMKAVKANADVISTCETLSWPWYRYSDLAELVDSYAKNHNVTILGAGVNPGFVFDALPAVLSVTLTRLDKITVIRSLDASKRRYSFQKKIGLGMTPSQFNEALSRGEITAHVGFAESVHLLASIIGLKLDRVEEGQEALIAEKHYETQYFKMEPGQVKGVVGHGSGFINGREIIRVELRACAGCEDFEEVRLEGEPSITWRSTGTAGDPATAAVIINLAPRVLDARPGLITLKDLINYSYSVLTSK</sequence>
<feature type="domain" description="2,4-diaminopentanoate dehydrogenase C-terminal" evidence="4">
    <location>
        <begin position="139"/>
        <end position="322"/>
    </location>
</feature>
<dbReference type="eggNOG" id="arCOG04374">
    <property type="taxonomic scope" value="Archaea"/>
</dbReference>